<proteinExistence type="predicted"/>
<dbReference type="RefSeq" id="YP_009821396.1">
    <property type="nucleotide sequence ID" value="NC_048176.1"/>
</dbReference>
<evidence type="ECO:0000313" key="3">
    <source>
        <dbReference type="Proteomes" id="UP000297070"/>
    </source>
</evidence>
<sequence>MITTSRYRERNGNILVAERSGRAVRVTYSNGTKAVTDVSALQDQVYRGELTIVREPA</sequence>
<gene>
    <name evidence="1" type="primary">12</name>
    <name evidence="2" type="synonym">238</name>
    <name evidence="1" type="ORF">SEA_GODONK_12</name>
    <name evidence="2" type="ORF">SEA_GODONK_238</name>
</gene>
<dbReference type="KEGG" id="vg:55012848"/>
<organism evidence="1 3">
    <name type="scientific">Gordonia phage GodonK</name>
    <dbReference type="NCBI Taxonomy" id="2562192"/>
    <lineage>
        <taxon>Viruses</taxon>
        <taxon>Duplodnaviria</taxon>
        <taxon>Heunggongvirae</taxon>
        <taxon>Uroviricota</taxon>
        <taxon>Caudoviricetes</taxon>
        <taxon>Godonkavirus</taxon>
        <taxon>Godonkavirus godonK</taxon>
    </lineage>
</organism>
<evidence type="ECO:0000313" key="2">
    <source>
        <dbReference type="EMBL" id="QBZ72826.1"/>
    </source>
</evidence>
<name>A0A4D6E287_9CAUD</name>
<keyword evidence="3" id="KW-1185">Reference proteome</keyword>
<dbReference type="GeneID" id="55012848"/>
<dbReference type="Proteomes" id="UP000297070">
    <property type="component" value="Segment"/>
</dbReference>
<reference evidence="1 3" key="1">
    <citation type="submission" date="2019-03" db="EMBL/GenBank/DDBJ databases">
        <authorList>
            <person name="Douthitt C."/>
            <person name="D'Elia T."/>
            <person name="Bockoras C."/>
            <person name="Boss C."/>
            <person name="Clemons M."/>
            <person name="Green W."/>
            <person name="Harel H."/>
            <person name="Larralde J."/>
            <person name="Lopez M."/>
            <person name="Magana D."/>
            <person name="Miguel M."/>
            <person name="Muschweck L."/>
            <person name="Olivos K."/>
            <person name="Racette D."/>
            <person name="Reynolds M."/>
            <person name="Ru Y."/>
            <person name="Santana M."/>
            <person name="Simon R."/>
            <person name="Smotrilla K."/>
            <person name="Sufficool B."/>
            <person name="Tamayo B."/>
            <person name="Tirado E."/>
            <person name="Vajanyi M."/>
            <person name="Weger M."/>
            <person name="Wehr A."/>
            <person name="Whitaker K."/>
            <person name="Garlena R.A."/>
            <person name="Russell D.A."/>
            <person name="Pope W.H."/>
            <person name="Jacobs-Sera D."/>
            <person name="Hatfull G.F."/>
        </authorList>
    </citation>
    <scope>NUCLEOTIDE SEQUENCE [LARGE SCALE GENOMIC DNA]</scope>
</reference>
<evidence type="ECO:0000313" key="1">
    <source>
        <dbReference type="EMBL" id="QBZ72631.1"/>
    </source>
</evidence>
<dbReference type="EMBL" id="MK620899">
    <property type="protein sequence ID" value="QBZ72826.1"/>
    <property type="molecule type" value="Genomic_DNA"/>
</dbReference>
<dbReference type="EMBL" id="MK620899">
    <property type="protein sequence ID" value="QBZ72631.1"/>
    <property type="molecule type" value="Genomic_DNA"/>
</dbReference>
<protein>
    <submittedName>
        <fullName evidence="1">Uncharacterized protein</fullName>
    </submittedName>
</protein>
<accession>A0A4D6E287</accession>